<evidence type="ECO:0000256" key="2">
    <source>
        <dbReference type="ARBA" id="ARBA00023015"/>
    </source>
</evidence>
<dbReference type="InterPro" id="IPR014284">
    <property type="entry name" value="RNA_pol_sigma-70_dom"/>
</dbReference>
<protein>
    <recommendedName>
        <fullName evidence="6">RNA polymerase sigma factor</fullName>
    </recommendedName>
</protein>
<evidence type="ECO:0000313" key="10">
    <source>
        <dbReference type="Proteomes" id="UP001366060"/>
    </source>
</evidence>
<keyword evidence="2 6" id="KW-0805">Transcription regulation</keyword>
<evidence type="ECO:0000256" key="1">
    <source>
        <dbReference type="ARBA" id="ARBA00010641"/>
    </source>
</evidence>
<dbReference type="PANTHER" id="PTHR43133:SF51">
    <property type="entry name" value="RNA POLYMERASE SIGMA FACTOR"/>
    <property type="match status" value="1"/>
</dbReference>
<dbReference type="InterPro" id="IPR013325">
    <property type="entry name" value="RNA_pol_sigma_r2"/>
</dbReference>
<dbReference type="Gene3D" id="1.10.10.10">
    <property type="entry name" value="Winged helix-like DNA-binding domain superfamily/Winged helix DNA-binding domain"/>
    <property type="match status" value="1"/>
</dbReference>
<evidence type="ECO:0000256" key="6">
    <source>
        <dbReference type="RuleBase" id="RU000716"/>
    </source>
</evidence>
<dbReference type="Proteomes" id="UP001366060">
    <property type="component" value="Unassembled WGS sequence"/>
</dbReference>
<keyword evidence="3 6" id="KW-0731">Sigma factor</keyword>
<sequence>MIFFTSKRNKSESCAVLKDMNRKQKRYESLVNVYSADLYRYAFWVCRDPEVAQDLVQETCLRAWKNIDSLLDDKSAKAWLFTILRRENARRFERKQLSLVDIDDYEIAAEDNTSPYDQELIQQKIAALPVEYKEPLLLQLIAGFTAEEIATQLDLNKNTVLTRLFRAKNLLKTNLKVEINNNGEAHG</sequence>
<proteinExistence type="inferred from homology"/>
<feature type="domain" description="RNA polymerase sigma-70 region 2" evidence="7">
    <location>
        <begin position="30"/>
        <end position="96"/>
    </location>
</feature>
<dbReference type="Pfam" id="PF04542">
    <property type="entry name" value="Sigma70_r2"/>
    <property type="match status" value="1"/>
</dbReference>
<dbReference type="EMBL" id="JBAKBA010000012">
    <property type="protein sequence ID" value="MEL0658937.1"/>
    <property type="molecule type" value="Genomic_DNA"/>
</dbReference>
<dbReference type="SUPFAM" id="SSF88946">
    <property type="entry name" value="Sigma2 domain of RNA polymerase sigma factors"/>
    <property type="match status" value="1"/>
</dbReference>
<reference evidence="9 10" key="1">
    <citation type="submission" date="2024-02" db="EMBL/GenBank/DDBJ databases">
        <title>Bacteria isolated from the canopy kelp, Nereocystis luetkeana.</title>
        <authorList>
            <person name="Pfister C.A."/>
            <person name="Younker I.T."/>
            <person name="Light S.H."/>
        </authorList>
    </citation>
    <scope>NUCLEOTIDE SEQUENCE [LARGE SCALE GENOMIC DNA]</scope>
    <source>
        <strain evidence="9 10">TI.2.07</strain>
    </source>
</reference>
<dbReference type="NCBIfam" id="NF009170">
    <property type="entry name" value="PRK12517.1"/>
    <property type="match status" value="1"/>
</dbReference>
<evidence type="ECO:0000256" key="5">
    <source>
        <dbReference type="ARBA" id="ARBA00023163"/>
    </source>
</evidence>
<organism evidence="9 10">
    <name type="scientific">Psychromonas arctica</name>
    <dbReference type="NCBI Taxonomy" id="168275"/>
    <lineage>
        <taxon>Bacteria</taxon>
        <taxon>Pseudomonadati</taxon>
        <taxon>Pseudomonadota</taxon>
        <taxon>Gammaproteobacteria</taxon>
        <taxon>Alteromonadales</taxon>
        <taxon>Psychromonadaceae</taxon>
        <taxon>Psychromonas</taxon>
    </lineage>
</organism>
<dbReference type="CDD" id="cd06171">
    <property type="entry name" value="Sigma70_r4"/>
    <property type="match status" value="1"/>
</dbReference>
<dbReference type="PROSITE" id="PS01063">
    <property type="entry name" value="SIGMA70_ECF"/>
    <property type="match status" value="1"/>
</dbReference>
<dbReference type="InterPro" id="IPR000838">
    <property type="entry name" value="RNA_pol_sigma70_ECF_CS"/>
</dbReference>
<dbReference type="InterPro" id="IPR039425">
    <property type="entry name" value="RNA_pol_sigma-70-like"/>
</dbReference>
<dbReference type="Gene3D" id="1.10.1740.10">
    <property type="match status" value="1"/>
</dbReference>
<keyword evidence="5 6" id="KW-0804">Transcription</keyword>
<evidence type="ECO:0000313" key="9">
    <source>
        <dbReference type="EMBL" id="MEL0658937.1"/>
    </source>
</evidence>
<dbReference type="InterPro" id="IPR013324">
    <property type="entry name" value="RNA_pol_sigma_r3/r4-like"/>
</dbReference>
<accession>A0ABU9HAN9</accession>
<name>A0ABU9HAN9_9GAMM</name>
<evidence type="ECO:0000259" key="8">
    <source>
        <dbReference type="Pfam" id="PF08281"/>
    </source>
</evidence>
<dbReference type="InterPro" id="IPR007627">
    <property type="entry name" value="RNA_pol_sigma70_r2"/>
</dbReference>
<keyword evidence="4 6" id="KW-0238">DNA-binding</keyword>
<evidence type="ECO:0000256" key="3">
    <source>
        <dbReference type="ARBA" id="ARBA00023082"/>
    </source>
</evidence>
<evidence type="ECO:0000259" key="7">
    <source>
        <dbReference type="Pfam" id="PF04542"/>
    </source>
</evidence>
<dbReference type="InterPro" id="IPR036388">
    <property type="entry name" value="WH-like_DNA-bd_sf"/>
</dbReference>
<comment type="similarity">
    <text evidence="1 6">Belongs to the sigma-70 factor family. ECF subfamily.</text>
</comment>
<comment type="caution">
    <text evidence="9">The sequence shown here is derived from an EMBL/GenBank/DDBJ whole genome shotgun (WGS) entry which is preliminary data.</text>
</comment>
<dbReference type="PANTHER" id="PTHR43133">
    <property type="entry name" value="RNA POLYMERASE ECF-TYPE SIGMA FACTO"/>
    <property type="match status" value="1"/>
</dbReference>
<feature type="domain" description="RNA polymerase sigma factor 70 region 4 type 2" evidence="8">
    <location>
        <begin position="119"/>
        <end position="169"/>
    </location>
</feature>
<dbReference type="Pfam" id="PF08281">
    <property type="entry name" value="Sigma70_r4_2"/>
    <property type="match status" value="1"/>
</dbReference>
<evidence type="ECO:0000256" key="4">
    <source>
        <dbReference type="ARBA" id="ARBA00023125"/>
    </source>
</evidence>
<gene>
    <name evidence="9" type="ORF">V6255_07245</name>
</gene>
<dbReference type="NCBIfam" id="TIGR02937">
    <property type="entry name" value="sigma70-ECF"/>
    <property type="match status" value="1"/>
</dbReference>
<dbReference type="RefSeq" id="WP_341627543.1">
    <property type="nucleotide sequence ID" value="NZ_JBAKBA010000012.1"/>
</dbReference>
<keyword evidence="10" id="KW-1185">Reference proteome</keyword>
<dbReference type="SUPFAM" id="SSF88659">
    <property type="entry name" value="Sigma3 and sigma4 domains of RNA polymerase sigma factors"/>
    <property type="match status" value="1"/>
</dbReference>
<dbReference type="InterPro" id="IPR013249">
    <property type="entry name" value="RNA_pol_sigma70_r4_t2"/>
</dbReference>